<proteinExistence type="predicted"/>
<comment type="caution">
    <text evidence="2">The sequence shown here is derived from an EMBL/GenBank/DDBJ whole genome shotgun (WGS) entry which is preliminary data.</text>
</comment>
<dbReference type="InterPro" id="IPR019734">
    <property type="entry name" value="TPR_rpt"/>
</dbReference>
<dbReference type="EMBL" id="RKLQ01000002">
    <property type="protein sequence ID" value="MBX0304185.1"/>
    <property type="molecule type" value="Genomic_DNA"/>
</dbReference>
<protein>
    <recommendedName>
        <fullName evidence="4">Tetratricopeptide repeat protein</fullName>
    </recommendedName>
</protein>
<dbReference type="PROSITE" id="PS50005">
    <property type="entry name" value="TPR"/>
    <property type="match status" value="1"/>
</dbReference>
<dbReference type="Proteomes" id="UP000783863">
    <property type="component" value="Unassembled WGS sequence"/>
</dbReference>
<keyword evidence="3" id="KW-1185">Reference proteome</keyword>
<evidence type="ECO:0000313" key="2">
    <source>
        <dbReference type="EMBL" id="MBX0304185.1"/>
    </source>
</evidence>
<feature type="repeat" description="TPR" evidence="1">
    <location>
        <begin position="340"/>
        <end position="373"/>
    </location>
</feature>
<name>A0A8J7YDN7_9EURY</name>
<dbReference type="SMART" id="SM00028">
    <property type="entry name" value="TPR"/>
    <property type="match status" value="2"/>
</dbReference>
<sequence>MTDTLLAITARVAGTWDTDGVTVTVDEPAAETLTFGRLHGVFESQLDAAEALSLSSAELSGVLANAGRPATDIQDVVRKAHAAVTDAAPEAEPLARRAAVIRALGAVCETMARTADDAFLEEVATLTHTDPLDPAGFRESAAFLAACLDAAVTEPGLSLPHERDTSQRFHGAYHADRGDDERAREAFEDAIEELGSDPLAHLWYARFHDRRGSPGLAQAYFESGFELHAEGFGFSTLDPLVPALVRFVELLDAAGEDAAAVRWCEYALDRTDAVSAHTAALDRLATRVETGTLPPASDDDGPFDAPDAAPPTVDADDWAGLFERRVVAALERDAGDVTDSDELAAVGDQYRTVGLRAMARAYYERALELAPDHAGAHFGLGMLAYRADDPDEATALDRFERAIDAAPSSVQYRRRYAAALAYFGDSEAAQRAFGAALAPAPRDALTNCWLGNYCADWGADAAARRHLETGLPAAADRPDEFGRGWLLDCTATLVDICERDGDTDAVREWCRRGLDLCDSDSLPITDAQESIEETLDRYADSVPTAGNRRDGSKYDHYWLLSVTGRDANVIVSVDGDELNATTNGASFSMSLPLNDAVGEPPYDIEVTVLRAEVEDADGTRTLSGPDEASVDVRLKRYAAGEIASTHAADVDASASYESGEELPATVRLEFDPERCDGPA</sequence>
<dbReference type="Gene3D" id="1.25.40.10">
    <property type="entry name" value="Tetratricopeptide repeat domain"/>
    <property type="match status" value="2"/>
</dbReference>
<organism evidence="2 3">
    <name type="scientific">Haloarcula salinisoli</name>
    <dbReference type="NCBI Taxonomy" id="2487746"/>
    <lineage>
        <taxon>Archaea</taxon>
        <taxon>Methanobacteriati</taxon>
        <taxon>Methanobacteriota</taxon>
        <taxon>Stenosarchaea group</taxon>
        <taxon>Halobacteria</taxon>
        <taxon>Halobacteriales</taxon>
        <taxon>Haloarculaceae</taxon>
        <taxon>Haloarcula</taxon>
    </lineage>
</organism>
<accession>A0A8J7YDN7</accession>
<evidence type="ECO:0000256" key="1">
    <source>
        <dbReference type="PROSITE-ProRule" id="PRU00339"/>
    </source>
</evidence>
<evidence type="ECO:0008006" key="4">
    <source>
        <dbReference type="Google" id="ProtNLM"/>
    </source>
</evidence>
<dbReference type="InterPro" id="IPR011990">
    <property type="entry name" value="TPR-like_helical_dom_sf"/>
</dbReference>
<dbReference type="SUPFAM" id="SSF48452">
    <property type="entry name" value="TPR-like"/>
    <property type="match status" value="2"/>
</dbReference>
<reference evidence="2" key="1">
    <citation type="submission" date="2021-06" db="EMBL/GenBank/DDBJ databases">
        <title>Halomicroarcula sp. F24A a new haloarchaeum isolated from saline soil.</title>
        <authorList>
            <person name="Duran-Viseras A."/>
            <person name="Sanchez-Porro C."/>
            <person name="Ventosa A."/>
        </authorList>
    </citation>
    <scope>NUCLEOTIDE SEQUENCE</scope>
    <source>
        <strain evidence="2">F24A</strain>
    </source>
</reference>
<dbReference type="AlphaFoldDB" id="A0A8J7YDN7"/>
<gene>
    <name evidence="2" type="ORF">EGD98_10955</name>
</gene>
<keyword evidence="1" id="KW-0802">TPR repeat</keyword>
<dbReference type="RefSeq" id="WP_220588411.1">
    <property type="nucleotide sequence ID" value="NZ_RKLQ01000002.1"/>
</dbReference>
<evidence type="ECO:0000313" key="3">
    <source>
        <dbReference type="Proteomes" id="UP000783863"/>
    </source>
</evidence>